<dbReference type="EMBL" id="JABWDY010044767">
    <property type="protein sequence ID" value="KAF5174923.1"/>
    <property type="molecule type" value="Genomic_DNA"/>
</dbReference>
<proteinExistence type="predicted"/>
<evidence type="ECO:0000313" key="2">
    <source>
        <dbReference type="Proteomes" id="UP000554482"/>
    </source>
</evidence>
<dbReference type="AlphaFoldDB" id="A0A7J6UQS2"/>
<accession>A0A7J6UQS2</accession>
<sequence length="73" mass="8290">MDSTLVTVMLEDRMRGVTQLSSGLSLRFLRRAMDVLSIYGVQMSVVRAWVKVMKQNYMLVMLSNGNTDTTTIE</sequence>
<feature type="non-terminal residue" evidence="1">
    <location>
        <position position="73"/>
    </location>
</feature>
<comment type="caution">
    <text evidence="1">The sequence shown here is derived from an EMBL/GenBank/DDBJ whole genome shotgun (WGS) entry which is preliminary data.</text>
</comment>
<name>A0A7J6UQS2_THATH</name>
<protein>
    <submittedName>
        <fullName evidence="1">Uncharacterized protein</fullName>
    </submittedName>
</protein>
<reference evidence="1 2" key="1">
    <citation type="submission" date="2020-06" db="EMBL/GenBank/DDBJ databases">
        <title>Transcriptomic and genomic resources for Thalictrum thalictroides and T. hernandezii: Facilitating candidate gene discovery in an emerging model plant lineage.</title>
        <authorList>
            <person name="Arias T."/>
            <person name="Riano-Pachon D.M."/>
            <person name="Di Stilio V.S."/>
        </authorList>
    </citation>
    <scope>NUCLEOTIDE SEQUENCE [LARGE SCALE GENOMIC DNA]</scope>
    <source>
        <strain evidence="2">cv. WT478/WT964</strain>
        <tissue evidence="1">Leaves</tissue>
    </source>
</reference>
<gene>
    <name evidence="1" type="ORF">FRX31_035490</name>
</gene>
<evidence type="ECO:0000313" key="1">
    <source>
        <dbReference type="EMBL" id="KAF5174923.1"/>
    </source>
</evidence>
<dbReference type="Proteomes" id="UP000554482">
    <property type="component" value="Unassembled WGS sequence"/>
</dbReference>
<keyword evidence="2" id="KW-1185">Reference proteome</keyword>
<organism evidence="1 2">
    <name type="scientific">Thalictrum thalictroides</name>
    <name type="common">Rue-anemone</name>
    <name type="synonym">Anemone thalictroides</name>
    <dbReference type="NCBI Taxonomy" id="46969"/>
    <lineage>
        <taxon>Eukaryota</taxon>
        <taxon>Viridiplantae</taxon>
        <taxon>Streptophyta</taxon>
        <taxon>Embryophyta</taxon>
        <taxon>Tracheophyta</taxon>
        <taxon>Spermatophyta</taxon>
        <taxon>Magnoliopsida</taxon>
        <taxon>Ranunculales</taxon>
        <taxon>Ranunculaceae</taxon>
        <taxon>Thalictroideae</taxon>
        <taxon>Thalictrum</taxon>
    </lineage>
</organism>